<sequence length="135" mass="15593">MAGGYKSSLHCYTNSTRTHEACAEKNRQDALDVNQHCQREGASKETMLHAFLADKSPANWQLYRMAKKEAKKAVAAAKASRFEDLYRKLDTRKRERDLYKLARTRDRQTQDVVKFVGINDEEGNLITDRKKVAER</sequence>
<evidence type="ECO:0000313" key="2">
    <source>
        <dbReference type="Proteomes" id="UP000024635"/>
    </source>
</evidence>
<organism evidence="1 2">
    <name type="scientific">Ancylostoma ceylanicum</name>
    <dbReference type="NCBI Taxonomy" id="53326"/>
    <lineage>
        <taxon>Eukaryota</taxon>
        <taxon>Metazoa</taxon>
        <taxon>Ecdysozoa</taxon>
        <taxon>Nematoda</taxon>
        <taxon>Chromadorea</taxon>
        <taxon>Rhabditida</taxon>
        <taxon>Rhabditina</taxon>
        <taxon>Rhabditomorpha</taxon>
        <taxon>Strongyloidea</taxon>
        <taxon>Ancylostomatidae</taxon>
        <taxon>Ancylostomatinae</taxon>
        <taxon>Ancylostoma</taxon>
    </lineage>
</organism>
<comment type="caution">
    <text evidence="1">The sequence shown here is derived from an EMBL/GenBank/DDBJ whole genome shotgun (WGS) entry which is preliminary data.</text>
</comment>
<gene>
    <name evidence="1" type="primary">Acey_s0364.g3554</name>
    <name evidence="1" type="ORF">Y032_0364g3554</name>
</gene>
<protein>
    <submittedName>
        <fullName evidence="1">Uncharacterized protein</fullName>
    </submittedName>
</protein>
<reference evidence="2" key="1">
    <citation type="journal article" date="2015" name="Nat. Genet.">
        <title>The genome and transcriptome of the zoonotic hookworm Ancylostoma ceylanicum identify infection-specific gene families.</title>
        <authorList>
            <person name="Schwarz E.M."/>
            <person name="Hu Y."/>
            <person name="Antoshechkin I."/>
            <person name="Miller M.M."/>
            <person name="Sternberg P.W."/>
            <person name="Aroian R.V."/>
        </authorList>
    </citation>
    <scope>NUCLEOTIDE SEQUENCE</scope>
    <source>
        <strain evidence="2">HY135</strain>
    </source>
</reference>
<dbReference type="AlphaFoldDB" id="A0A016RV84"/>
<dbReference type="EMBL" id="JARK01001700">
    <property type="protein sequence ID" value="EYB82211.1"/>
    <property type="molecule type" value="Genomic_DNA"/>
</dbReference>
<proteinExistence type="predicted"/>
<keyword evidence="2" id="KW-1185">Reference proteome</keyword>
<dbReference type="OrthoDB" id="5865456at2759"/>
<evidence type="ECO:0000313" key="1">
    <source>
        <dbReference type="EMBL" id="EYB82211.1"/>
    </source>
</evidence>
<dbReference type="Proteomes" id="UP000024635">
    <property type="component" value="Unassembled WGS sequence"/>
</dbReference>
<accession>A0A016RV84</accession>
<name>A0A016RV84_9BILA</name>